<evidence type="ECO:0000313" key="3">
    <source>
        <dbReference type="EMBL" id="GHI36221.1"/>
    </source>
</evidence>
<name>A0ABQ3QG10_9ACTN</name>
<comment type="caution">
    <text evidence="3">The sequence shown here is derived from an EMBL/GenBank/DDBJ whole genome shotgun (WGS) entry which is preliminary data.</text>
</comment>
<dbReference type="Gene3D" id="3.30.559.10">
    <property type="entry name" value="Chloramphenicol acetyltransferase-like domain"/>
    <property type="match status" value="1"/>
</dbReference>
<dbReference type="InterPro" id="IPR001242">
    <property type="entry name" value="Condensation_dom"/>
</dbReference>
<proteinExistence type="predicted"/>
<evidence type="ECO:0000256" key="1">
    <source>
        <dbReference type="SAM" id="MobiDB-lite"/>
    </source>
</evidence>
<feature type="domain" description="Condensation" evidence="2">
    <location>
        <begin position="70"/>
        <end position="465"/>
    </location>
</feature>
<feature type="region of interest" description="Disordered" evidence="1">
    <location>
        <begin position="464"/>
        <end position="495"/>
    </location>
</feature>
<dbReference type="Proteomes" id="UP001050808">
    <property type="component" value="Unassembled WGS sequence"/>
</dbReference>
<accession>A0ABQ3QG10</accession>
<reference evidence="3" key="1">
    <citation type="submission" date="2024-05" db="EMBL/GenBank/DDBJ databases">
        <title>Whole genome shotgun sequence of Streptomyces violascens NBRC 12920.</title>
        <authorList>
            <person name="Komaki H."/>
            <person name="Tamura T."/>
        </authorList>
    </citation>
    <scope>NUCLEOTIDE SEQUENCE</scope>
    <source>
        <strain evidence="3">NBRC 12920</strain>
    </source>
</reference>
<sequence length="495" mass="55027">MEDCVRITDIHGCEVRPGRLVEWSLDPDMVEVATSQPDDARPPAYVQESHIRTARSVRRDGLFVPTWLGAAFDIPGPVDLDVLEEALRAWTLRHETLRSGFRWVGDEMRRFTAAPDVVALRREVVGDFRDGEELSHHLQDRFDVAADALGWPNFLYTAVVRDESTSVYMAFDHSNVDAYSIQRIPSEVHELYAARAEGRGQETAPAGSYVDFCEIERASADQVDDTHAIIARWREFIGRCDGRLPAFPVDLGLEPGGRLPEQKLLYEMLVDDADAAAFSAYCRPFGGGQVGILAATGLIVHDIGGEPVYRTVVPLHTRAKSRWADSVGWYVGGAPIEIPVAQALGFDDALTMVHAALRANKSLAHLPIARVLRLLGSDFRPTSPDLYSIVSFVDARDIPGARQWDEQKAYAMLRVSYGDQVCAWFTRLHGGLQLAIRYPDSAIAHKNIHRYVEQLRELITSVARNAPTRPAPPRPRGEHALPTPRLSSQATRLSL</sequence>
<protein>
    <recommendedName>
        <fullName evidence="2">Condensation domain-containing protein</fullName>
    </recommendedName>
</protein>
<evidence type="ECO:0000313" key="4">
    <source>
        <dbReference type="Proteomes" id="UP001050808"/>
    </source>
</evidence>
<dbReference type="Gene3D" id="3.30.559.30">
    <property type="entry name" value="Nonribosomal peptide synthetase, condensation domain"/>
    <property type="match status" value="1"/>
</dbReference>
<dbReference type="SUPFAM" id="SSF52777">
    <property type="entry name" value="CoA-dependent acyltransferases"/>
    <property type="match status" value="2"/>
</dbReference>
<organism evidence="3 4">
    <name type="scientific">Streptomyces violascens</name>
    <dbReference type="NCBI Taxonomy" id="67381"/>
    <lineage>
        <taxon>Bacteria</taxon>
        <taxon>Bacillati</taxon>
        <taxon>Actinomycetota</taxon>
        <taxon>Actinomycetes</taxon>
        <taxon>Kitasatosporales</taxon>
        <taxon>Streptomycetaceae</taxon>
        <taxon>Streptomyces</taxon>
    </lineage>
</organism>
<dbReference type="EMBL" id="BNDY01000002">
    <property type="protein sequence ID" value="GHI36221.1"/>
    <property type="molecule type" value="Genomic_DNA"/>
</dbReference>
<dbReference type="InterPro" id="IPR023213">
    <property type="entry name" value="CAT-like_dom_sf"/>
</dbReference>
<dbReference type="Pfam" id="PF00668">
    <property type="entry name" value="Condensation"/>
    <property type="match status" value="1"/>
</dbReference>
<evidence type="ECO:0000259" key="2">
    <source>
        <dbReference type="Pfam" id="PF00668"/>
    </source>
</evidence>
<feature type="compositionally biased region" description="Polar residues" evidence="1">
    <location>
        <begin position="485"/>
        <end position="495"/>
    </location>
</feature>
<gene>
    <name evidence="3" type="ORF">Sviol_06290</name>
</gene>
<keyword evidence="4" id="KW-1185">Reference proteome</keyword>